<keyword evidence="2" id="KW-1185">Reference proteome</keyword>
<dbReference type="EMBL" id="ANOG01000965">
    <property type="protein sequence ID" value="EMI16370.1"/>
    <property type="molecule type" value="Genomic_DNA"/>
</dbReference>
<dbReference type="AlphaFoldDB" id="M5RAH6"/>
<name>M5RAH6_9BACT</name>
<comment type="caution">
    <text evidence="1">The sequence shown here is derived from an EMBL/GenBank/DDBJ whole genome shotgun (WGS) entry which is preliminary data.</text>
</comment>
<sequence>MFPLKRRSDDANRVVAWFSGAGSKRYRVPIILGVIVIESGLCFAAGPRNVSSNKLLE</sequence>
<organism evidence="1 2">
    <name type="scientific">Rhodopirellula maiorica SM1</name>
    <dbReference type="NCBI Taxonomy" id="1265738"/>
    <lineage>
        <taxon>Bacteria</taxon>
        <taxon>Pseudomonadati</taxon>
        <taxon>Planctomycetota</taxon>
        <taxon>Planctomycetia</taxon>
        <taxon>Pirellulales</taxon>
        <taxon>Pirellulaceae</taxon>
        <taxon>Novipirellula</taxon>
    </lineage>
</organism>
<evidence type="ECO:0000313" key="1">
    <source>
        <dbReference type="EMBL" id="EMI16370.1"/>
    </source>
</evidence>
<reference evidence="1 2" key="1">
    <citation type="journal article" date="2013" name="Mar. Genomics">
        <title>Expression of sulfatases in Rhodopirellula baltica and the diversity of sulfatases in the genus Rhodopirellula.</title>
        <authorList>
            <person name="Wegner C.E."/>
            <person name="Richter-Heitmann T."/>
            <person name="Klindworth A."/>
            <person name="Klockow C."/>
            <person name="Richter M."/>
            <person name="Achstetter T."/>
            <person name="Glockner F.O."/>
            <person name="Harder J."/>
        </authorList>
    </citation>
    <scope>NUCLEOTIDE SEQUENCE [LARGE SCALE GENOMIC DNA]</scope>
    <source>
        <strain evidence="1 2">SM1</strain>
    </source>
</reference>
<accession>M5RAH6</accession>
<protein>
    <submittedName>
        <fullName evidence="1">Uncharacterized protein</fullName>
    </submittedName>
</protein>
<evidence type="ECO:0000313" key="2">
    <source>
        <dbReference type="Proteomes" id="UP000011991"/>
    </source>
</evidence>
<dbReference type="Proteomes" id="UP000011991">
    <property type="component" value="Unassembled WGS sequence"/>
</dbReference>
<dbReference type="PATRIC" id="fig|1265738.3.peg.6702"/>
<gene>
    <name evidence="1" type="ORF">RMSM_06708</name>
</gene>
<proteinExistence type="predicted"/>